<dbReference type="Gene3D" id="1.10.3720.10">
    <property type="entry name" value="MetI-like"/>
    <property type="match status" value="1"/>
</dbReference>
<comment type="similarity">
    <text evidence="2">Belongs to the binding-protein-dependent transport system permease family. HisMQ subfamily.</text>
</comment>
<comment type="subcellular location">
    <subcellularLocation>
        <location evidence="1">Cell inner membrane</location>
        <topology evidence="1">Multi-pass membrane protein</topology>
    </subcellularLocation>
    <subcellularLocation>
        <location evidence="9">Cell membrane</location>
        <topology evidence="9">Multi-pass membrane protein</topology>
    </subcellularLocation>
</comment>
<dbReference type="CDD" id="cd06261">
    <property type="entry name" value="TM_PBP2"/>
    <property type="match status" value="1"/>
</dbReference>
<comment type="caution">
    <text evidence="11">The sequence shown here is derived from an EMBL/GenBank/DDBJ whole genome shotgun (WGS) entry which is preliminary data.</text>
</comment>
<evidence type="ECO:0000256" key="5">
    <source>
        <dbReference type="ARBA" id="ARBA00022692"/>
    </source>
</evidence>
<accession>A0A059L0K5</accession>
<dbReference type="InterPro" id="IPR000515">
    <property type="entry name" value="MetI-like"/>
</dbReference>
<proteinExistence type="inferred from homology"/>
<feature type="transmembrane region" description="Helical" evidence="9">
    <location>
        <begin position="132"/>
        <end position="155"/>
    </location>
</feature>
<dbReference type="SUPFAM" id="SSF161098">
    <property type="entry name" value="MetI-like"/>
    <property type="match status" value="1"/>
</dbReference>
<evidence type="ECO:0000256" key="3">
    <source>
        <dbReference type="ARBA" id="ARBA00022448"/>
    </source>
</evidence>
<evidence type="ECO:0000256" key="4">
    <source>
        <dbReference type="ARBA" id="ARBA00022475"/>
    </source>
</evidence>
<evidence type="ECO:0000256" key="9">
    <source>
        <dbReference type="RuleBase" id="RU363032"/>
    </source>
</evidence>
<dbReference type="InterPro" id="IPR043429">
    <property type="entry name" value="ArtM/GltK/GlnP/TcyL/YhdX-like"/>
</dbReference>
<evidence type="ECO:0000256" key="7">
    <source>
        <dbReference type="ARBA" id="ARBA00022989"/>
    </source>
</evidence>
<feature type="transmembrane region" description="Helical" evidence="9">
    <location>
        <begin position="25"/>
        <end position="46"/>
    </location>
</feature>
<keyword evidence="6" id="KW-0029">Amino-acid transport</keyword>
<name>A0A059L0K5_9PSED</name>
<keyword evidence="7 9" id="KW-1133">Transmembrane helix</keyword>
<evidence type="ECO:0000259" key="10">
    <source>
        <dbReference type="PROSITE" id="PS50928"/>
    </source>
</evidence>
<sequence>MNFDYAFILSTLPAFLKAVGVTLQVGFIAIGTSLLVALINATILVFRTPYLQRLVGLYVELARNTPLLIQLFFVYFALPALGIKVSGFAAAIITMTFLGGAYLTEVLRAGVDAVPQAQLESGRSIGLSHGQLLRYVILPQAGILSLPSLFANFIFLLKETTVVSAVAVPEILYTTKSYIALYYKTYEMLAVLTLICVLLFLPLSLLLSRLERRLQHGQFGS</sequence>
<keyword evidence="4" id="KW-1003">Cell membrane</keyword>
<feature type="transmembrane region" description="Helical" evidence="9">
    <location>
        <begin position="188"/>
        <end position="207"/>
    </location>
</feature>
<feature type="transmembrane region" description="Helical" evidence="9">
    <location>
        <begin position="67"/>
        <end position="83"/>
    </location>
</feature>
<dbReference type="PROSITE" id="PS50928">
    <property type="entry name" value="ABC_TM1"/>
    <property type="match status" value="1"/>
</dbReference>
<feature type="domain" description="ABC transmembrane type-1" evidence="10">
    <location>
        <begin position="19"/>
        <end position="207"/>
    </location>
</feature>
<dbReference type="RefSeq" id="WP_008148239.1">
    <property type="nucleotide sequence ID" value="NZ_AZQQ01000082.1"/>
</dbReference>
<dbReference type="PANTHER" id="PTHR30614:SF37">
    <property type="entry name" value="AMINO-ACID ABC TRANSPORTER PERMEASE PROTEIN YHDX-RELATED"/>
    <property type="match status" value="1"/>
</dbReference>
<evidence type="ECO:0000256" key="2">
    <source>
        <dbReference type="ARBA" id="ARBA00010072"/>
    </source>
</evidence>
<dbReference type="InterPro" id="IPR010065">
    <property type="entry name" value="AA_ABC_transptr_permease_3TM"/>
</dbReference>
<dbReference type="EMBL" id="AZQQ01000082">
    <property type="protein sequence ID" value="KDD67751.1"/>
    <property type="molecule type" value="Genomic_DNA"/>
</dbReference>
<dbReference type="NCBIfam" id="TIGR01726">
    <property type="entry name" value="HEQRo_perm_3TM"/>
    <property type="match status" value="1"/>
</dbReference>
<dbReference type="PANTHER" id="PTHR30614">
    <property type="entry name" value="MEMBRANE COMPONENT OF AMINO ACID ABC TRANSPORTER"/>
    <property type="match status" value="1"/>
</dbReference>
<protein>
    <submittedName>
        <fullName evidence="11">Polar amino acid ABC transporter permease</fullName>
    </submittedName>
</protein>
<dbReference type="GO" id="GO:0022857">
    <property type="term" value="F:transmembrane transporter activity"/>
    <property type="evidence" value="ECO:0007669"/>
    <property type="project" value="InterPro"/>
</dbReference>
<dbReference type="GO" id="GO:0006865">
    <property type="term" value="P:amino acid transport"/>
    <property type="evidence" value="ECO:0007669"/>
    <property type="project" value="UniProtKB-KW"/>
</dbReference>
<evidence type="ECO:0000313" key="12">
    <source>
        <dbReference type="Proteomes" id="UP000026739"/>
    </source>
</evidence>
<evidence type="ECO:0000256" key="6">
    <source>
        <dbReference type="ARBA" id="ARBA00022970"/>
    </source>
</evidence>
<evidence type="ECO:0000313" key="11">
    <source>
        <dbReference type="EMBL" id="KDD67751.1"/>
    </source>
</evidence>
<keyword evidence="5 9" id="KW-0812">Transmembrane</keyword>
<dbReference type="Proteomes" id="UP000026739">
    <property type="component" value="Unassembled WGS sequence"/>
</dbReference>
<keyword evidence="8 9" id="KW-0472">Membrane</keyword>
<dbReference type="AlphaFoldDB" id="A0A059L0K5"/>
<keyword evidence="3 9" id="KW-0813">Transport</keyword>
<organism evidence="11 12">
    <name type="scientific">Pseudomonas mandelii PD30</name>
    <dbReference type="NCBI Taxonomy" id="1419583"/>
    <lineage>
        <taxon>Bacteria</taxon>
        <taxon>Pseudomonadati</taxon>
        <taxon>Pseudomonadota</taxon>
        <taxon>Gammaproteobacteria</taxon>
        <taxon>Pseudomonadales</taxon>
        <taxon>Pseudomonadaceae</taxon>
        <taxon>Pseudomonas</taxon>
    </lineage>
</organism>
<dbReference type="GO" id="GO:0043190">
    <property type="term" value="C:ATP-binding cassette (ABC) transporter complex"/>
    <property type="evidence" value="ECO:0007669"/>
    <property type="project" value="InterPro"/>
</dbReference>
<evidence type="ECO:0000256" key="1">
    <source>
        <dbReference type="ARBA" id="ARBA00004429"/>
    </source>
</evidence>
<dbReference type="InterPro" id="IPR035906">
    <property type="entry name" value="MetI-like_sf"/>
</dbReference>
<reference evidence="11 12" key="1">
    <citation type="submission" date="2013-12" db="EMBL/GenBank/DDBJ databases">
        <authorList>
            <person name="Formusa P.A."/>
            <person name="Habash M."/>
            <person name="Lee H."/>
            <person name="Trevors J.T."/>
        </authorList>
    </citation>
    <scope>NUCLEOTIDE SEQUENCE [LARGE SCALE GENOMIC DNA]</scope>
    <source>
        <strain evidence="11 12">PD30</strain>
    </source>
</reference>
<dbReference type="Pfam" id="PF00528">
    <property type="entry name" value="BPD_transp_1"/>
    <property type="match status" value="1"/>
</dbReference>
<dbReference type="eggNOG" id="COG0765">
    <property type="taxonomic scope" value="Bacteria"/>
</dbReference>
<gene>
    <name evidence="11" type="ORF">V466_17655</name>
</gene>
<evidence type="ECO:0000256" key="8">
    <source>
        <dbReference type="ARBA" id="ARBA00023136"/>
    </source>
</evidence>